<proteinExistence type="inferred from homology"/>
<keyword evidence="4" id="KW-0479">Metal-binding</keyword>
<protein>
    <recommendedName>
        <fullName evidence="3">inorganic diphosphatase</fullName>
        <ecNumber evidence="3">3.6.1.1</ecNumber>
    </recommendedName>
</protein>
<dbReference type="Pfam" id="PF00719">
    <property type="entry name" value="Pyrophosphatase"/>
    <property type="match status" value="1"/>
</dbReference>
<evidence type="ECO:0000256" key="1">
    <source>
        <dbReference type="ARBA" id="ARBA00001946"/>
    </source>
</evidence>
<keyword evidence="6" id="KW-0460">Magnesium</keyword>
<dbReference type="PROSITE" id="PS00387">
    <property type="entry name" value="PPASE"/>
    <property type="match status" value="1"/>
</dbReference>
<keyword evidence="9" id="KW-1185">Reference proteome</keyword>
<dbReference type="PANTHER" id="PTHR10286">
    <property type="entry name" value="INORGANIC PYROPHOSPHATASE"/>
    <property type="match status" value="1"/>
</dbReference>
<comment type="caution">
    <text evidence="8">The sequence shown here is derived from an EMBL/GenBank/DDBJ whole genome shotgun (WGS) entry which is preliminary data.</text>
</comment>
<feature type="compositionally biased region" description="Acidic residues" evidence="7">
    <location>
        <begin position="314"/>
        <end position="325"/>
    </location>
</feature>
<dbReference type="InterPro" id="IPR008162">
    <property type="entry name" value="Pyrophosphatase"/>
</dbReference>
<comment type="cofactor">
    <cofactor evidence="1">
        <name>Mg(2+)</name>
        <dbReference type="ChEBI" id="CHEBI:18420"/>
    </cofactor>
</comment>
<dbReference type="Gene3D" id="3.90.80.10">
    <property type="entry name" value="Inorganic pyrophosphatase"/>
    <property type="match status" value="1"/>
</dbReference>
<name>A0ABQ6MKL5_9STRA</name>
<dbReference type="EC" id="3.6.1.1" evidence="3"/>
<evidence type="ECO:0000256" key="4">
    <source>
        <dbReference type="ARBA" id="ARBA00022723"/>
    </source>
</evidence>
<gene>
    <name evidence="8" type="ORF">TeGR_g2831</name>
</gene>
<dbReference type="SUPFAM" id="SSF50324">
    <property type="entry name" value="Inorganic pyrophosphatase"/>
    <property type="match status" value="1"/>
</dbReference>
<evidence type="ECO:0000256" key="5">
    <source>
        <dbReference type="ARBA" id="ARBA00022801"/>
    </source>
</evidence>
<dbReference type="EMBL" id="BRYB01004224">
    <property type="protein sequence ID" value="GMI27661.1"/>
    <property type="molecule type" value="Genomic_DNA"/>
</dbReference>
<dbReference type="InterPro" id="IPR036649">
    <property type="entry name" value="Pyrophosphatase_sf"/>
</dbReference>
<reference evidence="8 9" key="1">
    <citation type="journal article" date="2023" name="Commun. Biol.">
        <title>Genome analysis of Parmales, the sister group of diatoms, reveals the evolutionary specialization of diatoms from phago-mixotrophs to photoautotrophs.</title>
        <authorList>
            <person name="Ban H."/>
            <person name="Sato S."/>
            <person name="Yoshikawa S."/>
            <person name="Yamada K."/>
            <person name="Nakamura Y."/>
            <person name="Ichinomiya M."/>
            <person name="Sato N."/>
            <person name="Blanc-Mathieu R."/>
            <person name="Endo H."/>
            <person name="Kuwata A."/>
            <person name="Ogata H."/>
        </authorList>
    </citation>
    <scope>NUCLEOTIDE SEQUENCE [LARGE SCALE GENOMIC DNA]</scope>
</reference>
<organism evidence="8 9">
    <name type="scientific">Tetraparma gracilis</name>
    <dbReference type="NCBI Taxonomy" id="2962635"/>
    <lineage>
        <taxon>Eukaryota</taxon>
        <taxon>Sar</taxon>
        <taxon>Stramenopiles</taxon>
        <taxon>Ochrophyta</taxon>
        <taxon>Bolidophyceae</taxon>
        <taxon>Parmales</taxon>
        <taxon>Triparmaceae</taxon>
        <taxon>Tetraparma</taxon>
    </lineage>
</organism>
<evidence type="ECO:0000256" key="2">
    <source>
        <dbReference type="ARBA" id="ARBA00006220"/>
    </source>
</evidence>
<evidence type="ECO:0000256" key="3">
    <source>
        <dbReference type="ARBA" id="ARBA00012146"/>
    </source>
</evidence>
<evidence type="ECO:0000256" key="6">
    <source>
        <dbReference type="ARBA" id="ARBA00022842"/>
    </source>
</evidence>
<evidence type="ECO:0000313" key="8">
    <source>
        <dbReference type="EMBL" id="GMI27661.1"/>
    </source>
</evidence>
<accession>A0ABQ6MKL5</accession>
<comment type="similarity">
    <text evidence="2">Belongs to the PPase family.</text>
</comment>
<dbReference type="Proteomes" id="UP001165060">
    <property type="component" value="Unassembled WGS sequence"/>
</dbReference>
<feature type="region of interest" description="Disordered" evidence="7">
    <location>
        <begin position="301"/>
        <end position="325"/>
    </location>
</feature>
<evidence type="ECO:0000256" key="7">
    <source>
        <dbReference type="SAM" id="MobiDB-lite"/>
    </source>
</evidence>
<keyword evidence="5" id="KW-0378">Hydrolase</keyword>
<sequence>METDYIALIARTADRDPSWKTELLKAVGSSVEPATVEAALSSAGESLSYRIQASAEGKELSLWHDVPLRHKDPTGKETGFLNFVCEIPKWTKKKYEIATDEAATPIKQDEKNGVLREFKTGAAGLMMNYGCFPQTWEDPEFVHPDLAAEKVGGDNDPLDVCEIGSRQIQSGSVRAVKVLGVLCMVDEGEADWKVIAIDAGDPWAPLLDDIADLEREWPNCVSAVREWFRDYKVADGKPQNKFGLNEECKGKEYAMQVVEECNEAWLKLLSGEKTKTENKAIQSLSKQARPSMMQLDATQMASFQRRGRPQMREMDEDTPYLEEGE</sequence>
<dbReference type="CDD" id="cd00412">
    <property type="entry name" value="pyrophosphatase"/>
    <property type="match status" value="1"/>
</dbReference>
<evidence type="ECO:0000313" key="9">
    <source>
        <dbReference type="Proteomes" id="UP001165060"/>
    </source>
</evidence>